<comment type="caution">
    <text evidence="2">The sequence shown here is derived from an EMBL/GenBank/DDBJ whole genome shotgun (WGS) entry which is preliminary data.</text>
</comment>
<evidence type="ECO:0000313" key="2">
    <source>
        <dbReference type="EMBL" id="MBB4883746.1"/>
    </source>
</evidence>
<name>A0A4Y8WV14_9MICC</name>
<sequence>MPTTATRLTLAASAGLLALTACSAGGTADPSTTSAPGGSTSAAASASDLASAPLGTQELAVRGITRGGAAVEVPDGTTLAVSPDATAFQAAVSGICGQPRWGVSVTRPDLWSATGDVPQPAEGCPSDAPGQDARAALESLFDGDVAVDTGADGSLTLTRGDVEAVLAPTS</sequence>
<evidence type="ECO:0000256" key="1">
    <source>
        <dbReference type="SAM" id="SignalP"/>
    </source>
</evidence>
<evidence type="ECO:0000313" key="3">
    <source>
        <dbReference type="Proteomes" id="UP000560081"/>
    </source>
</evidence>
<dbReference type="AlphaFoldDB" id="A0A4Y8WV14"/>
<dbReference type="Proteomes" id="UP000560081">
    <property type="component" value="Unassembled WGS sequence"/>
</dbReference>
<keyword evidence="3" id="KW-1185">Reference proteome</keyword>
<gene>
    <name evidence="2" type="ORF">BJ976_002097</name>
</gene>
<dbReference type="EMBL" id="JACHMC010000001">
    <property type="protein sequence ID" value="MBB4883746.1"/>
    <property type="molecule type" value="Genomic_DNA"/>
</dbReference>
<feature type="signal peptide" evidence="1">
    <location>
        <begin position="1"/>
        <end position="23"/>
    </location>
</feature>
<keyword evidence="1" id="KW-0732">Signal</keyword>
<reference evidence="2 3" key="1">
    <citation type="submission" date="2020-08" db="EMBL/GenBank/DDBJ databases">
        <title>Sequencing the genomes of 1000 actinobacteria strains.</title>
        <authorList>
            <person name="Klenk H.-P."/>
        </authorList>
    </citation>
    <scope>NUCLEOTIDE SEQUENCE [LARGE SCALE GENOMIC DNA]</scope>
    <source>
        <strain evidence="2 3">DSM 19079</strain>
    </source>
</reference>
<dbReference type="PROSITE" id="PS51257">
    <property type="entry name" value="PROKAR_LIPOPROTEIN"/>
    <property type="match status" value="1"/>
</dbReference>
<organism evidence="2 3">
    <name type="scientific">Micrococcus flavus</name>
    <dbReference type="NCBI Taxonomy" id="384602"/>
    <lineage>
        <taxon>Bacteria</taxon>
        <taxon>Bacillati</taxon>
        <taxon>Actinomycetota</taxon>
        <taxon>Actinomycetes</taxon>
        <taxon>Micrococcales</taxon>
        <taxon>Micrococcaceae</taxon>
        <taxon>Micrococcus</taxon>
    </lineage>
</organism>
<dbReference type="RefSeq" id="WP_135031017.1">
    <property type="nucleotide sequence ID" value="NZ_BMLA01000004.1"/>
</dbReference>
<proteinExistence type="predicted"/>
<protein>
    <submittedName>
        <fullName evidence="2">Uncharacterized protein</fullName>
    </submittedName>
</protein>
<feature type="chain" id="PRO_5039101939" evidence="1">
    <location>
        <begin position="24"/>
        <end position="170"/>
    </location>
</feature>
<accession>A0A4Y8WV14</accession>